<dbReference type="InterPro" id="IPR050499">
    <property type="entry name" value="PEP-utilizing_PTS_enzyme"/>
</dbReference>
<organism evidence="24 25">
    <name type="scientific">Haloquadratum walsbyi J07HQW1</name>
    <dbReference type="NCBI Taxonomy" id="1238424"/>
    <lineage>
        <taxon>Archaea</taxon>
        <taxon>Methanobacteriati</taxon>
        <taxon>Methanobacteriota</taxon>
        <taxon>Stenosarchaea group</taxon>
        <taxon>Halobacteria</taxon>
        <taxon>Halobacteriales</taxon>
        <taxon>Haloferacaceae</taxon>
        <taxon>Haloquadratum</taxon>
    </lineage>
</organism>
<feature type="binding site" evidence="18">
    <location>
        <position position="290"/>
    </location>
    <ligand>
        <name>phosphoenolpyruvate</name>
        <dbReference type="ChEBI" id="CHEBI:58702"/>
    </ligand>
</feature>
<evidence type="ECO:0000256" key="12">
    <source>
        <dbReference type="ARBA" id="ARBA00022683"/>
    </source>
</evidence>
<evidence type="ECO:0000259" key="22">
    <source>
        <dbReference type="Pfam" id="PF02896"/>
    </source>
</evidence>
<evidence type="ECO:0000256" key="1">
    <source>
        <dbReference type="ARBA" id="ARBA00000683"/>
    </source>
</evidence>
<keyword evidence="8" id="KW-0813">Transport</keyword>
<dbReference type="GO" id="GO:0005737">
    <property type="term" value="C:cytoplasm"/>
    <property type="evidence" value="ECO:0007669"/>
    <property type="project" value="UniProtKB-SubCell"/>
</dbReference>
<feature type="binding site" evidence="19">
    <location>
        <position position="452"/>
    </location>
    <ligand>
        <name>Mg(2+)</name>
        <dbReference type="ChEBI" id="CHEBI:18420"/>
    </ligand>
</feature>
<comment type="catalytic activity">
    <reaction evidence="1">
        <text>L-histidyl-[protein] + phosphoenolpyruvate = N(pros)-phospho-L-histidyl-[protein] + pyruvate</text>
        <dbReference type="Rhea" id="RHEA:23880"/>
        <dbReference type="Rhea" id="RHEA-COMP:9745"/>
        <dbReference type="Rhea" id="RHEA-COMP:9746"/>
        <dbReference type="ChEBI" id="CHEBI:15361"/>
        <dbReference type="ChEBI" id="CHEBI:29979"/>
        <dbReference type="ChEBI" id="CHEBI:58702"/>
        <dbReference type="ChEBI" id="CHEBI:64837"/>
        <dbReference type="EC" id="2.7.3.9"/>
    </reaction>
</comment>
<dbReference type="InterPro" id="IPR015813">
    <property type="entry name" value="Pyrv/PenolPyrv_kinase-like_dom"/>
</dbReference>
<dbReference type="EC" id="2.7.3.9" evidence="6"/>
<dbReference type="InterPro" id="IPR000121">
    <property type="entry name" value="PEP_util_C"/>
</dbReference>
<dbReference type="HOGENOM" id="CLU_007308_7_0_2"/>
<name>U1MRA2_9EURY</name>
<dbReference type="EMBL" id="KE356560">
    <property type="protein sequence ID" value="ERG92619.1"/>
    <property type="molecule type" value="Genomic_DNA"/>
</dbReference>
<dbReference type="SUPFAM" id="SSF51621">
    <property type="entry name" value="Phosphoenolpyruvate/pyruvate domain"/>
    <property type="match status" value="1"/>
</dbReference>
<dbReference type="InterPro" id="IPR040442">
    <property type="entry name" value="Pyrv_kinase-like_dom_sf"/>
</dbReference>
<keyword evidence="12" id="KW-0598">Phosphotransferase system</keyword>
<dbReference type="InterPro" id="IPR008731">
    <property type="entry name" value="PTS_EIN"/>
</dbReference>
<evidence type="ECO:0000256" key="17">
    <source>
        <dbReference type="PIRSR" id="PIRSR000732-1"/>
    </source>
</evidence>
<evidence type="ECO:0000256" key="18">
    <source>
        <dbReference type="PIRSR" id="PIRSR000732-2"/>
    </source>
</evidence>
<evidence type="ECO:0000256" key="20">
    <source>
        <dbReference type="SAM" id="MobiDB-lite"/>
    </source>
</evidence>
<dbReference type="InterPro" id="IPR006318">
    <property type="entry name" value="PTS_EI-like"/>
</dbReference>
<gene>
    <name evidence="24" type="ORF">J07HQW1_02664</name>
</gene>
<dbReference type="PANTHER" id="PTHR46244:SF3">
    <property type="entry name" value="PHOSPHOENOLPYRUVATE-PROTEIN PHOSPHOTRANSFERASE"/>
    <property type="match status" value="1"/>
</dbReference>
<proteinExistence type="inferred from homology"/>
<dbReference type="GO" id="GO:0008965">
    <property type="term" value="F:phosphoenolpyruvate-protein phosphotransferase activity"/>
    <property type="evidence" value="ECO:0007669"/>
    <property type="project" value="UniProtKB-EC"/>
</dbReference>
<dbReference type="PROSITE" id="PS00742">
    <property type="entry name" value="PEP_ENZYMES_2"/>
    <property type="match status" value="1"/>
</dbReference>
<keyword evidence="13 19" id="KW-0479">Metal-binding</keyword>
<evidence type="ECO:0000256" key="11">
    <source>
        <dbReference type="ARBA" id="ARBA00022679"/>
    </source>
</evidence>
<evidence type="ECO:0000256" key="8">
    <source>
        <dbReference type="ARBA" id="ARBA00022448"/>
    </source>
</evidence>
<evidence type="ECO:0000256" key="15">
    <source>
        <dbReference type="ARBA" id="ARBA00022842"/>
    </source>
</evidence>
<dbReference type="PANTHER" id="PTHR46244">
    <property type="entry name" value="PHOSPHOENOLPYRUVATE-PROTEIN PHOSPHOTRANSFERASE"/>
    <property type="match status" value="1"/>
</dbReference>
<evidence type="ECO:0000256" key="6">
    <source>
        <dbReference type="ARBA" id="ARBA00012232"/>
    </source>
</evidence>
<dbReference type="SUPFAM" id="SSF52009">
    <property type="entry name" value="Phosphohistidine domain"/>
    <property type="match status" value="1"/>
</dbReference>
<evidence type="ECO:0000256" key="9">
    <source>
        <dbReference type="ARBA" id="ARBA00022490"/>
    </source>
</evidence>
<dbReference type="Gene3D" id="3.50.30.10">
    <property type="entry name" value="Phosphohistidine domain"/>
    <property type="match status" value="1"/>
</dbReference>
<dbReference type="Proteomes" id="UP000030649">
    <property type="component" value="Unassembled WGS sequence"/>
</dbReference>
<feature type="domain" description="Phosphotransferase system enzyme I N-terminal" evidence="23">
    <location>
        <begin position="7"/>
        <end position="130"/>
    </location>
</feature>
<evidence type="ECO:0000313" key="24">
    <source>
        <dbReference type="EMBL" id="ERG92619.1"/>
    </source>
</evidence>
<dbReference type="GO" id="GO:0016301">
    <property type="term" value="F:kinase activity"/>
    <property type="evidence" value="ECO:0007669"/>
    <property type="project" value="UniProtKB-KW"/>
</dbReference>
<dbReference type="Pfam" id="PF05524">
    <property type="entry name" value="PEP-utilisers_N"/>
    <property type="match status" value="1"/>
</dbReference>
<feature type="region of interest" description="Disordered" evidence="20">
    <location>
        <begin position="569"/>
        <end position="589"/>
    </location>
</feature>
<feature type="compositionally biased region" description="Basic and acidic residues" evidence="20">
    <location>
        <begin position="572"/>
        <end position="589"/>
    </location>
</feature>
<evidence type="ECO:0000313" key="25">
    <source>
        <dbReference type="Proteomes" id="UP000030649"/>
    </source>
</evidence>
<dbReference type="InterPro" id="IPR008279">
    <property type="entry name" value="PEP-util_enz_mobile_dom"/>
</dbReference>
<keyword evidence="15 19" id="KW-0460">Magnesium</keyword>
<dbReference type="InterPro" id="IPR023151">
    <property type="entry name" value="PEP_util_CS"/>
</dbReference>
<feature type="domain" description="PEP-utilising enzyme C-terminal" evidence="22">
    <location>
        <begin position="251"/>
        <end position="561"/>
    </location>
</feature>
<dbReference type="Pfam" id="PF02896">
    <property type="entry name" value="PEP-utilizers_C"/>
    <property type="match status" value="1"/>
</dbReference>
<keyword evidence="9" id="KW-0963">Cytoplasm</keyword>
<comment type="subcellular location">
    <subcellularLocation>
        <location evidence="4">Cytoplasm</location>
    </subcellularLocation>
</comment>
<dbReference type="Gene3D" id="3.20.20.60">
    <property type="entry name" value="Phosphoenolpyruvate-binding domains"/>
    <property type="match status" value="1"/>
</dbReference>
<evidence type="ECO:0000256" key="2">
    <source>
        <dbReference type="ARBA" id="ARBA00001946"/>
    </source>
</evidence>
<feature type="binding site" evidence="18">
    <location>
        <position position="326"/>
    </location>
    <ligand>
        <name>phosphoenolpyruvate</name>
        <dbReference type="ChEBI" id="CHEBI:58702"/>
    </ligand>
</feature>
<evidence type="ECO:0000256" key="14">
    <source>
        <dbReference type="ARBA" id="ARBA00022777"/>
    </source>
</evidence>
<feature type="domain" description="PEP-utilising enzyme mobile" evidence="21">
    <location>
        <begin position="157"/>
        <end position="229"/>
    </location>
</feature>
<dbReference type="PIRSF" id="PIRSF000732">
    <property type="entry name" value="PTS_enzyme_I"/>
    <property type="match status" value="1"/>
</dbReference>
<dbReference type="InterPro" id="IPR036618">
    <property type="entry name" value="PtsI_HPr-bd_sf"/>
</dbReference>
<evidence type="ECO:0000256" key="7">
    <source>
        <dbReference type="ARBA" id="ARBA00016544"/>
    </source>
</evidence>
<protein>
    <recommendedName>
        <fullName evidence="7">Phosphoenolpyruvate-protein phosphotransferase</fullName>
        <ecNumber evidence="6">2.7.3.9</ecNumber>
    </recommendedName>
    <alternativeName>
        <fullName evidence="16">Phosphotransferase system, enzyme I</fullName>
    </alternativeName>
</protein>
<feature type="binding site" evidence="19">
    <location>
        <position position="476"/>
    </location>
    <ligand>
        <name>Mg(2+)</name>
        <dbReference type="ChEBI" id="CHEBI:18420"/>
    </ligand>
</feature>
<dbReference type="SUPFAM" id="SSF47831">
    <property type="entry name" value="Enzyme I of the PEP:sugar phosphotransferase system HPr-binding (sub)domain"/>
    <property type="match status" value="1"/>
</dbReference>
<evidence type="ECO:0000256" key="4">
    <source>
        <dbReference type="ARBA" id="ARBA00004496"/>
    </source>
</evidence>
<keyword evidence="14" id="KW-0418">Kinase</keyword>
<keyword evidence="10" id="KW-0762">Sugar transport</keyword>
<keyword evidence="24" id="KW-0670">Pyruvate</keyword>
<evidence type="ECO:0000256" key="16">
    <source>
        <dbReference type="ARBA" id="ARBA00033235"/>
    </source>
</evidence>
<feature type="binding site" evidence="18">
    <location>
        <position position="486"/>
    </location>
    <ligand>
        <name>phosphoenolpyruvate</name>
        <dbReference type="ChEBI" id="CHEBI:58702"/>
    </ligand>
</feature>
<dbReference type="InterPro" id="IPR036637">
    <property type="entry name" value="Phosphohistidine_dom_sf"/>
</dbReference>
<comment type="cofactor">
    <cofactor evidence="2 19">
        <name>Mg(2+)</name>
        <dbReference type="ChEBI" id="CHEBI:18420"/>
    </cofactor>
</comment>
<accession>U1MRA2</accession>
<comment type="similarity">
    <text evidence="5">Belongs to the PEP-utilizing enzyme family.</text>
</comment>
<dbReference type="NCBIfam" id="TIGR01417">
    <property type="entry name" value="PTS_I_fam"/>
    <property type="match status" value="1"/>
</dbReference>
<evidence type="ECO:0000256" key="19">
    <source>
        <dbReference type="PIRSR" id="PIRSR000732-3"/>
    </source>
</evidence>
<feature type="active site" description="Proton donor" evidence="17">
    <location>
        <position position="523"/>
    </location>
</feature>
<evidence type="ECO:0000256" key="10">
    <source>
        <dbReference type="ARBA" id="ARBA00022597"/>
    </source>
</evidence>
<dbReference type="GO" id="GO:0009401">
    <property type="term" value="P:phosphoenolpyruvate-dependent sugar phosphotransferase system"/>
    <property type="evidence" value="ECO:0007669"/>
    <property type="project" value="UniProtKB-KW"/>
</dbReference>
<evidence type="ECO:0000259" key="23">
    <source>
        <dbReference type="Pfam" id="PF05524"/>
    </source>
</evidence>
<evidence type="ECO:0000256" key="3">
    <source>
        <dbReference type="ARBA" id="ARBA00002728"/>
    </source>
</evidence>
<dbReference type="Gene3D" id="1.10.274.10">
    <property type="entry name" value="PtsI, HPr-binding domain"/>
    <property type="match status" value="1"/>
</dbReference>
<evidence type="ECO:0000256" key="13">
    <source>
        <dbReference type="ARBA" id="ARBA00022723"/>
    </source>
</evidence>
<dbReference type="InterPro" id="IPR024692">
    <property type="entry name" value="PTS_EI"/>
</dbReference>
<dbReference type="Pfam" id="PF00391">
    <property type="entry name" value="PEP-utilizers"/>
    <property type="match status" value="1"/>
</dbReference>
<evidence type="ECO:0000259" key="21">
    <source>
        <dbReference type="Pfam" id="PF00391"/>
    </source>
</evidence>
<comment type="function">
    <text evidence="3">General (non sugar-specific) component of the phosphoenolpyruvate-dependent sugar phosphotransferase system (sugar PTS). This major carbohydrate active-transport system catalyzes the phosphorylation of incoming sugar substrates concomitantly with their translocation across the cell membrane. Enzyme I transfers the phosphoryl group from phosphoenolpyruvate (PEP) to the phosphoryl carrier protein (HPr).</text>
</comment>
<feature type="region of interest" description="Disordered" evidence="20">
    <location>
        <begin position="1"/>
        <end position="40"/>
    </location>
</feature>
<sequence>MTEQRLNGVGVSPVSASGTAIWYTPEPTLTDPDPPAPETIDSEAEWNRFLTARQTAKSELQNERERTAAAVGESEAEVFDAHIQFLADPQIESGVNSAVESGRPAEHAVSETFSEFIEQFEGMSGQMAERADDLRDVRDRLIRILSDSERADLSAVPPDSVILAERLTPSDTAQLDPDRVAGFATVAGGRTSHAAIFARSLALPAVVGVGTELNTVEAESAIAVDGTAGTVIIDPTPETQAAVGNESVTIQTDSVSTADGHPIEVAANVGTSADIQTAREYGADGIGLFRSEFLFLDRAEPPTEAEQYETYRSALESFPDGRVIVRTLDIGGDKQIEYLDLPTEDNPFLGERGIRRSLGPDEELFKTQLRALLRAARDAETGTGTGGGSSSSSGNLAVMLPLVSTIEEVTEAQSMIETVASNIETADGDDTTDADSDLDSAVRTPEFGVMIETPASAFLAPELTDHVDFFSIGTNDLAQYVMAAERGNDRVRTLGDYQQPAVFRAIDTTVRAAEGTDTWVGMCGEMAGDPSMTQLLIGLGLTELSMSAVSVPQVKSAVQETTVSEAQTLVESAREATTRDTIESLRDDR</sequence>
<dbReference type="GO" id="GO:0046872">
    <property type="term" value="F:metal ion binding"/>
    <property type="evidence" value="ECO:0007669"/>
    <property type="project" value="UniProtKB-KW"/>
</dbReference>
<dbReference type="STRING" id="1238424.J07HQW1_02664"/>
<reference evidence="24 25" key="1">
    <citation type="journal article" date="2013" name="PLoS ONE">
        <title>Assembly-driven community genomics of a hypersaline microbial ecosystem.</title>
        <authorList>
            <person name="Podell S."/>
            <person name="Ugalde J.A."/>
            <person name="Narasingarao P."/>
            <person name="Banfield J.F."/>
            <person name="Heidelberg K.B."/>
            <person name="Allen E.E."/>
        </authorList>
    </citation>
    <scope>NUCLEOTIDE SEQUENCE [LARGE SCALE GENOMIC DNA]</scope>
    <source>
        <strain evidence="25">J07HQW1</strain>
    </source>
</reference>
<feature type="active site" description="Tele-phosphohistidine intermediate" evidence="17">
    <location>
        <position position="193"/>
    </location>
</feature>
<feature type="binding site" evidence="18">
    <location>
        <begin position="475"/>
        <end position="476"/>
    </location>
    <ligand>
        <name>phosphoenolpyruvate</name>
        <dbReference type="ChEBI" id="CHEBI:58702"/>
    </ligand>
</feature>
<dbReference type="AlphaFoldDB" id="U1MRA2"/>
<evidence type="ECO:0000256" key="5">
    <source>
        <dbReference type="ARBA" id="ARBA00007837"/>
    </source>
</evidence>
<keyword evidence="11 24" id="KW-0808">Transferase</keyword>